<comment type="caution">
    <text evidence="1">The sequence shown here is derived from an EMBL/GenBank/DDBJ whole genome shotgun (WGS) entry which is preliminary data.</text>
</comment>
<gene>
    <name evidence="1" type="ORF">I8748_12370</name>
</gene>
<dbReference type="Proteomes" id="UP000632766">
    <property type="component" value="Unassembled WGS sequence"/>
</dbReference>
<evidence type="ECO:0000313" key="1">
    <source>
        <dbReference type="EMBL" id="MBH8562967.1"/>
    </source>
</evidence>
<evidence type="ECO:0000313" key="2">
    <source>
        <dbReference type="Proteomes" id="UP000632766"/>
    </source>
</evidence>
<dbReference type="AlphaFoldDB" id="A0A8J7HT04"/>
<name>A0A8J7HT04_9NOST</name>
<accession>A0A8J7HT04</accession>
<dbReference type="EMBL" id="JAECZC010000018">
    <property type="protein sequence ID" value="MBH8562967.1"/>
    <property type="molecule type" value="Genomic_DNA"/>
</dbReference>
<reference evidence="1 2" key="1">
    <citation type="journal article" date="2021" name="Int. J. Syst. Evol. Microbiol.">
        <title>Amazonocrinis nigriterrae gen. nov., sp. nov., Atlanticothrix silvestris gen. nov., sp. nov. and Dendronalium phyllosphericum gen. nov., sp. nov., nostocacean cyanobacteria from Brazilian environments.</title>
        <authorList>
            <person name="Alvarenga D.O."/>
            <person name="Andreote A.P.D."/>
            <person name="Branco L.H.Z."/>
            <person name="Delbaje E."/>
            <person name="Cruz R.B."/>
            <person name="Varani A.M."/>
            <person name="Fiore M.F."/>
        </authorList>
    </citation>
    <scope>NUCLEOTIDE SEQUENCE [LARGE SCALE GENOMIC DNA]</scope>
    <source>
        <strain evidence="1 2">CENA67</strain>
    </source>
</reference>
<proteinExistence type="predicted"/>
<organism evidence="1 2">
    <name type="scientific">Amazonocrinis nigriterrae CENA67</name>
    <dbReference type="NCBI Taxonomy" id="2794033"/>
    <lineage>
        <taxon>Bacteria</taxon>
        <taxon>Bacillati</taxon>
        <taxon>Cyanobacteriota</taxon>
        <taxon>Cyanophyceae</taxon>
        <taxon>Nostocales</taxon>
        <taxon>Nostocaceae</taxon>
        <taxon>Amazonocrinis</taxon>
        <taxon>Amazonocrinis nigriterrae</taxon>
    </lineage>
</organism>
<sequence length="146" mass="17059">MEDLERFYSDLKRFTYILKFHDKNVAESWIKQLHAHLKPEYIESCLIAAIFELSITDVDTFHWVLDNLSHWDTYTHLLQEVTKFVVQKLIKEGFIPGQDFSATSEGKILIHENARKVIISDISQSDNLLIKKILLTSPEIHFLTIS</sequence>
<protein>
    <submittedName>
        <fullName evidence="1">Uncharacterized protein</fullName>
    </submittedName>
</protein>
<keyword evidence="2" id="KW-1185">Reference proteome</keyword>